<keyword evidence="2" id="KW-0251">Elongation factor</keyword>
<organism evidence="6 7">
    <name type="scientific">Angomonas deanei</name>
    <dbReference type="NCBI Taxonomy" id="59799"/>
    <lineage>
        <taxon>Eukaryota</taxon>
        <taxon>Discoba</taxon>
        <taxon>Euglenozoa</taxon>
        <taxon>Kinetoplastea</taxon>
        <taxon>Metakinetoplastina</taxon>
        <taxon>Trypanosomatida</taxon>
        <taxon>Trypanosomatidae</taxon>
        <taxon>Strigomonadinae</taxon>
        <taxon>Angomonas</taxon>
    </lineage>
</organism>
<dbReference type="CDD" id="cd03708">
    <property type="entry name" value="GTPBP_III"/>
    <property type="match status" value="1"/>
</dbReference>
<dbReference type="SUPFAM" id="SSF50465">
    <property type="entry name" value="EF-Tu/eEF-1alpha/eIF2-gamma C-terminal domain"/>
    <property type="match status" value="1"/>
</dbReference>
<evidence type="ECO:0000259" key="5">
    <source>
        <dbReference type="Pfam" id="PF03143"/>
    </source>
</evidence>
<dbReference type="GO" id="GO:0005525">
    <property type="term" value="F:GTP binding"/>
    <property type="evidence" value="ECO:0007669"/>
    <property type="project" value="UniProtKB-KW"/>
</dbReference>
<dbReference type="Gene3D" id="2.40.30.10">
    <property type="entry name" value="Translation factors"/>
    <property type="match status" value="2"/>
</dbReference>
<dbReference type="InterPro" id="IPR009001">
    <property type="entry name" value="Transl_elong_EF1A/Init_IF2_C"/>
</dbReference>
<dbReference type="AlphaFoldDB" id="A0A7G2CQ06"/>
<evidence type="ECO:0000256" key="4">
    <source>
        <dbReference type="ARBA" id="ARBA00023134"/>
    </source>
</evidence>
<sequence length="221" mass="25060">MRFLDLLPQRKDWTQARQMPRQMIIDSTFFVTGVGTVVGGIITQGVFHVNDTVLLGPDGLGHYRPVSIKSIHVKGVERPYAEAGNDAALCLKKEKRSGIRKGNILSDTAVTPVSFWQFEAEITILYHSTTISVNYEPVIHSATVRQSARITFVEREVLRTGDKSMVRFHFLYRPEFMHEGQRLIFREGRTKGIGIVTKLMTEPDNDFLSRLRSKNKNLPAS</sequence>
<dbReference type="FunFam" id="2.40.30.10:FF:000084">
    <property type="entry name" value="GTP-binding elongation factor Tu family"/>
    <property type="match status" value="1"/>
</dbReference>
<proteinExistence type="predicted"/>
<evidence type="ECO:0000256" key="2">
    <source>
        <dbReference type="ARBA" id="ARBA00022768"/>
    </source>
</evidence>
<dbReference type="PANTHER" id="PTHR43721:SF28">
    <property type="entry name" value="ELONGATION FACTOR TU FAMILY, PUTATIVE-RELATED"/>
    <property type="match status" value="1"/>
</dbReference>
<name>A0A7G2CQ06_9TRYP</name>
<keyword evidence="7" id="KW-1185">Reference proteome</keyword>
<evidence type="ECO:0000313" key="6">
    <source>
        <dbReference type="EMBL" id="CAD2221429.1"/>
    </source>
</evidence>
<dbReference type="FunFam" id="2.40.30.10:FF:000014">
    <property type="entry name" value="Probable GTP-binding protein 1"/>
    <property type="match status" value="1"/>
</dbReference>
<dbReference type="EMBL" id="LR877165">
    <property type="protein sequence ID" value="CAD2221429.1"/>
    <property type="molecule type" value="Genomic_DNA"/>
</dbReference>
<keyword evidence="1" id="KW-0547">Nucleotide-binding</keyword>
<dbReference type="InterPro" id="IPR050055">
    <property type="entry name" value="EF-Tu_GTPase"/>
</dbReference>
<dbReference type="Pfam" id="PF03143">
    <property type="entry name" value="GTP_EFTU_D3"/>
    <property type="match status" value="1"/>
</dbReference>
<keyword evidence="4" id="KW-0342">GTP-binding</keyword>
<dbReference type="Proteomes" id="UP000515908">
    <property type="component" value="Chromosome 21"/>
</dbReference>
<protein>
    <recommendedName>
        <fullName evidence="5">Translation elongation factor EFTu/EF1A C-terminal domain-containing protein</fullName>
    </recommendedName>
</protein>
<dbReference type="GO" id="GO:0003746">
    <property type="term" value="F:translation elongation factor activity"/>
    <property type="evidence" value="ECO:0007669"/>
    <property type="project" value="UniProtKB-KW"/>
</dbReference>
<dbReference type="SUPFAM" id="SSF50447">
    <property type="entry name" value="Translation proteins"/>
    <property type="match status" value="1"/>
</dbReference>
<evidence type="ECO:0000256" key="1">
    <source>
        <dbReference type="ARBA" id="ARBA00022741"/>
    </source>
</evidence>
<dbReference type="InterPro" id="IPR004160">
    <property type="entry name" value="Transl_elong_EFTu/EF1A_C"/>
</dbReference>
<gene>
    <name evidence="6" type="ORF">ADEAN_000896100</name>
</gene>
<reference evidence="6 7" key="1">
    <citation type="submission" date="2020-08" db="EMBL/GenBank/DDBJ databases">
        <authorList>
            <person name="Newling K."/>
            <person name="Davey J."/>
            <person name="Forrester S."/>
        </authorList>
    </citation>
    <scope>NUCLEOTIDE SEQUENCE [LARGE SCALE GENOMIC DNA]</scope>
    <source>
        <strain evidence="7">Crithidia deanei Carvalho (ATCC PRA-265)</strain>
    </source>
</reference>
<evidence type="ECO:0000313" key="7">
    <source>
        <dbReference type="Proteomes" id="UP000515908"/>
    </source>
</evidence>
<accession>A0A7G2CQ06</accession>
<evidence type="ECO:0000256" key="3">
    <source>
        <dbReference type="ARBA" id="ARBA00022917"/>
    </source>
</evidence>
<feature type="domain" description="Translation elongation factor EFTu/EF1A C-terminal" evidence="5">
    <location>
        <begin position="117"/>
        <end position="199"/>
    </location>
</feature>
<dbReference type="PANTHER" id="PTHR43721">
    <property type="entry name" value="ELONGATION FACTOR TU-RELATED"/>
    <property type="match status" value="1"/>
</dbReference>
<keyword evidence="3" id="KW-0648">Protein biosynthesis</keyword>
<dbReference type="VEuPathDB" id="TriTrypDB:ADEAN_000896100"/>
<dbReference type="InterPro" id="IPR009000">
    <property type="entry name" value="Transl_B-barrel_sf"/>
</dbReference>